<accession>A0ABT1SBU9</accession>
<gene>
    <name evidence="1" type="ORF">NE686_12690</name>
</gene>
<proteinExistence type="predicted"/>
<organism evidence="1 2">
    <name type="scientific">Tissierella carlieri</name>
    <dbReference type="NCBI Taxonomy" id="689904"/>
    <lineage>
        <taxon>Bacteria</taxon>
        <taxon>Bacillati</taxon>
        <taxon>Bacillota</taxon>
        <taxon>Tissierellia</taxon>
        <taxon>Tissierellales</taxon>
        <taxon>Tissierellaceae</taxon>
        <taxon>Tissierella</taxon>
    </lineage>
</organism>
<sequence length="203" mass="23038">MNIEIIEQTIEKLDSVVSCKIISEDNNFEEIHIVSNRNRSAKQLVRDIQSILIATYNIQVDHKKISIAEIQDDSLKKIENRLKIMSISHDNNGQKAMVKVSLDNHKDIFENSRIGINTSTNIDRMLVDVTLKTVEDAYGYEETFILEDIKTVNISTDEVVIVVITCISEGLEQKFCGSCLIKSDYKEAVVKATLDALNRFTSR</sequence>
<dbReference type="RefSeq" id="WP_216560589.1">
    <property type="nucleotide sequence ID" value="NZ_JAHLOH010000042.1"/>
</dbReference>
<name>A0ABT1SBU9_9FIRM</name>
<keyword evidence="2" id="KW-1185">Reference proteome</keyword>
<comment type="caution">
    <text evidence="1">The sequence shown here is derived from an EMBL/GenBank/DDBJ whole genome shotgun (WGS) entry which is preliminary data.</text>
</comment>
<evidence type="ECO:0000313" key="2">
    <source>
        <dbReference type="Proteomes" id="UP001524478"/>
    </source>
</evidence>
<dbReference type="EMBL" id="JANGAC010000009">
    <property type="protein sequence ID" value="MCQ4923950.1"/>
    <property type="molecule type" value="Genomic_DNA"/>
</dbReference>
<evidence type="ECO:0000313" key="1">
    <source>
        <dbReference type="EMBL" id="MCQ4923950.1"/>
    </source>
</evidence>
<reference evidence="1 2" key="1">
    <citation type="submission" date="2022-06" db="EMBL/GenBank/DDBJ databases">
        <title>Isolation of gut microbiota from human fecal samples.</title>
        <authorList>
            <person name="Pamer E.G."/>
            <person name="Barat B."/>
            <person name="Waligurski E."/>
            <person name="Medina S."/>
            <person name="Paddock L."/>
            <person name="Mostad J."/>
        </authorList>
    </citation>
    <scope>NUCLEOTIDE SEQUENCE [LARGE SCALE GENOMIC DNA]</scope>
    <source>
        <strain evidence="1 2">DFI.7.95</strain>
    </source>
</reference>
<protein>
    <submittedName>
        <fullName evidence="1">Uncharacterized protein</fullName>
    </submittedName>
</protein>
<dbReference type="Proteomes" id="UP001524478">
    <property type="component" value="Unassembled WGS sequence"/>
</dbReference>